<keyword evidence="4 5" id="KW-0472">Membrane</keyword>
<keyword evidence="3 5" id="KW-1133">Transmembrane helix</keyword>
<organism evidence="6 7">
    <name type="scientific">Pomacea canaliculata</name>
    <name type="common">Golden apple snail</name>
    <dbReference type="NCBI Taxonomy" id="400727"/>
    <lineage>
        <taxon>Eukaryota</taxon>
        <taxon>Metazoa</taxon>
        <taxon>Spiralia</taxon>
        <taxon>Lophotrochozoa</taxon>
        <taxon>Mollusca</taxon>
        <taxon>Gastropoda</taxon>
        <taxon>Caenogastropoda</taxon>
        <taxon>Architaenioglossa</taxon>
        <taxon>Ampullarioidea</taxon>
        <taxon>Ampullariidae</taxon>
        <taxon>Pomacea</taxon>
    </lineage>
</organism>
<evidence type="ECO:0000256" key="1">
    <source>
        <dbReference type="ARBA" id="ARBA00004141"/>
    </source>
</evidence>
<evidence type="ECO:0000313" key="6">
    <source>
        <dbReference type="EMBL" id="PVD29705.1"/>
    </source>
</evidence>
<feature type="transmembrane region" description="Helical" evidence="5">
    <location>
        <begin position="32"/>
        <end position="49"/>
    </location>
</feature>
<dbReference type="GO" id="GO:0016020">
    <property type="term" value="C:membrane"/>
    <property type="evidence" value="ECO:0007669"/>
    <property type="project" value="UniProtKB-SubCell"/>
</dbReference>
<dbReference type="OrthoDB" id="10062876at2759"/>
<dbReference type="PANTHER" id="PTHR11785">
    <property type="entry name" value="AMINO ACID TRANSPORTER"/>
    <property type="match status" value="1"/>
</dbReference>
<evidence type="ECO:0000256" key="3">
    <source>
        <dbReference type="ARBA" id="ARBA00022989"/>
    </source>
</evidence>
<dbReference type="AlphaFoldDB" id="A0A2T7P8F4"/>
<dbReference type="OMA" id="AMITINM"/>
<evidence type="ECO:0000256" key="4">
    <source>
        <dbReference type="ARBA" id="ARBA00023136"/>
    </source>
</evidence>
<name>A0A2T7P8F4_POMCA</name>
<feature type="transmembrane region" description="Helical" evidence="5">
    <location>
        <begin position="314"/>
        <end position="332"/>
    </location>
</feature>
<evidence type="ECO:0000256" key="2">
    <source>
        <dbReference type="ARBA" id="ARBA00022692"/>
    </source>
</evidence>
<accession>A0A2T7P8F4</accession>
<keyword evidence="7" id="KW-1185">Reference proteome</keyword>
<dbReference type="PANTHER" id="PTHR11785:SF516">
    <property type="entry name" value="AMINO ACID PERMEASE_ SLC12A DOMAIN-CONTAINING PROTEIN"/>
    <property type="match status" value="1"/>
</dbReference>
<keyword evidence="2 5" id="KW-0812">Transmembrane</keyword>
<dbReference type="Proteomes" id="UP000245119">
    <property type="component" value="Linkage Group LG5"/>
</dbReference>
<dbReference type="InterPro" id="IPR050598">
    <property type="entry name" value="AminoAcid_Transporter"/>
</dbReference>
<protein>
    <recommendedName>
        <fullName evidence="8">Amino acid permease/ SLC12A domain-containing protein</fullName>
    </recommendedName>
</protein>
<dbReference type="STRING" id="400727.A0A2T7P8F4"/>
<dbReference type="Pfam" id="PF13520">
    <property type="entry name" value="AA_permease_2"/>
    <property type="match status" value="1"/>
</dbReference>
<feature type="transmembrane region" description="Helical" evidence="5">
    <location>
        <begin position="102"/>
        <end position="123"/>
    </location>
</feature>
<comment type="subcellular location">
    <subcellularLocation>
        <location evidence="1">Membrane</location>
        <topology evidence="1">Multi-pass membrane protein</topology>
    </subcellularLocation>
</comment>
<evidence type="ECO:0000313" key="7">
    <source>
        <dbReference type="Proteomes" id="UP000245119"/>
    </source>
</evidence>
<reference evidence="6 7" key="1">
    <citation type="submission" date="2018-04" db="EMBL/GenBank/DDBJ databases">
        <title>The genome of golden apple snail Pomacea canaliculata provides insight into stress tolerance and invasive adaptation.</title>
        <authorList>
            <person name="Liu C."/>
            <person name="Liu B."/>
            <person name="Ren Y."/>
            <person name="Zhang Y."/>
            <person name="Wang H."/>
            <person name="Li S."/>
            <person name="Jiang F."/>
            <person name="Yin L."/>
            <person name="Zhang G."/>
            <person name="Qian W."/>
            <person name="Fan W."/>
        </authorList>
    </citation>
    <scope>NUCLEOTIDE SEQUENCE [LARGE SCALE GENOMIC DNA]</scope>
    <source>
        <strain evidence="6">SZHN2017</strain>
        <tissue evidence="6">Muscle</tissue>
    </source>
</reference>
<dbReference type="PIRSF" id="PIRSF006060">
    <property type="entry name" value="AA_transporter"/>
    <property type="match status" value="1"/>
</dbReference>
<dbReference type="GO" id="GO:0015179">
    <property type="term" value="F:L-amino acid transmembrane transporter activity"/>
    <property type="evidence" value="ECO:0007669"/>
    <property type="project" value="TreeGrafter"/>
</dbReference>
<gene>
    <name evidence="6" type="ORF">C0Q70_08961</name>
</gene>
<feature type="transmembrane region" description="Helical" evidence="5">
    <location>
        <begin position="61"/>
        <end position="82"/>
    </location>
</feature>
<dbReference type="EMBL" id="PZQS01000005">
    <property type="protein sequence ID" value="PVD29705.1"/>
    <property type="molecule type" value="Genomic_DNA"/>
</dbReference>
<dbReference type="InterPro" id="IPR002293">
    <property type="entry name" value="AA/rel_permease1"/>
</dbReference>
<feature type="transmembrane region" description="Helical" evidence="5">
    <location>
        <begin position="287"/>
        <end position="308"/>
    </location>
</feature>
<proteinExistence type="predicted"/>
<sequence>MGTALGAMTAAEYILRPVFQDCPEMAPRPAKVLIALCIILLLVLANCYDTRLGSALQVASTVCKLSALAVIIIVGIGFIARGDTENLQNPFSFEEEPRLDRVIFAVYACTYAYVGWDSLCMAVEEIKNPNRNIPLAILLGILVVMVCYLLANLAYVTVLTTGQIVSSVAVAVGFCKMSIPSLVWFIVPCIGISATGVVNVMIFSSSRINFVGGRDNLFPEVLSMVSVSRRTPLVSYLVLGLLAGVVVLVGDISSVLGAYSLIRASGETVAILGIFRLRKKFPATATTYVVPTIAPVTYLILHLTLLAVSLTRDLPRYAVALPLCLLGLPVYYMSSTPIFRVGPLKAFNDVAVKLSRRLLLCDFASKNYEN</sequence>
<feature type="transmembrane region" description="Helical" evidence="5">
    <location>
        <begin position="233"/>
        <end position="250"/>
    </location>
</feature>
<evidence type="ECO:0008006" key="8">
    <source>
        <dbReference type="Google" id="ProtNLM"/>
    </source>
</evidence>
<evidence type="ECO:0000256" key="5">
    <source>
        <dbReference type="SAM" id="Phobius"/>
    </source>
</evidence>
<comment type="caution">
    <text evidence="6">The sequence shown here is derived from an EMBL/GenBank/DDBJ whole genome shotgun (WGS) entry which is preliminary data.</text>
</comment>
<feature type="transmembrane region" description="Helical" evidence="5">
    <location>
        <begin position="135"/>
        <end position="158"/>
    </location>
</feature>
<dbReference type="Gene3D" id="1.20.1740.10">
    <property type="entry name" value="Amino acid/polyamine transporter I"/>
    <property type="match status" value="1"/>
</dbReference>
<feature type="transmembrane region" description="Helical" evidence="5">
    <location>
        <begin position="182"/>
        <end position="204"/>
    </location>
</feature>